<keyword evidence="1" id="KW-0472">Membrane</keyword>
<comment type="caution">
    <text evidence="2">The sequence shown here is derived from an EMBL/GenBank/DDBJ whole genome shotgun (WGS) entry which is preliminary data.</text>
</comment>
<gene>
    <name evidence="2" type="ORF">IHE51_00215</name>
</gene>
<organism evidence="2 3">
    <name type="scientific">Candidatus Acidifodinimicrobium mancum</name>
    <dbReference type="NCBI Taxonomy" id="2898728"/>
    <lineage>
        <taxon>Archaea</taxon>
        <taxon>Candidatus Parvarchaeota</taxon>
        <taxon>Candidatus Acidifodinimicrobiaceae</taxon>
        <taxon>Candidatus Acidifodinimicrobium</taxon>
    </lineage>
</organism>
<keyword evidence="1" id="KW-1133">Transmembrane helix</keyword>
<name>A0A8T3UZV6_9ARCH</name>
<sequence>MRYVSSKRGALQLSIEVIILIVIAVILLIVLLYLIRSGLINQIASVLHLGNSTKTNVSSVIP</sequence>
<keyword evidence="1" id="KW-0812">Transmembrane</keyword>
<dbReference type="Proteomes" id="UP000718571">
    <property type="component" value="Unassembled WGS sequence"/>
</dbReference>
<evidence type="ECO:0000313" key="2">
    <source>
        <dbReference type="EMBL" id="MBE5728275.1"/>
    </source>
</evidence>
<dbReference type="AlphaFoldDB" id="A0A8T3UZV6"/>
<accession>A0A8T3UZV6</accession>
<dbReference type="EMBL" id="JADFAR010000004">
    <property type="protein sequence ID" value="MBE5728275.1"/>
    <property type="molecule type" value="Genomic_DNA"/>
</dbReference>
<proteinExistence type="predicted"/>
<evidence type="ECO:0000313" key="3">
    <source>
        <dbReference type="Proteomes" id="UP000718571"/>
    </source>
</evidence>
<feature type="transmembrane region" description="Helical" evidence="1">
    <location>
        <begin position="12"/>
        <end position="35"/>
    </location>
</feature>
<evidence type="ECO:0000256" key="1">
    <source>
        <dbReference type="SAM" id="Phobius"/>
    </source>
</evidence>
<reference evidence="2 3" key="1">
    <citation type="submission" date="2020-09" db="EMBL/GenBank/DDBJ databases">
        <title>Genomic characterization of a novel Parvarchaeota family in acid mine drainage sediments.</title>
        <authorList>
            <person name="Luo Z.-H."/>
        </authorList>
    </citation>
    <scope>NUCLEOTIDE SEQUENCE [LARGE SCALE GENOMIC DNA]</scope>
    <source>
        <strain evidence="2">MAS1_bins.189</strain>
    </source>
</reference>
<protein>
    <submittedName>
        <fullName evidence="2">Uncharacterized protein</fullName>
    </submittedName>
</protein>